<feature type="coiled-coil region" evidence="1">
    <location>
        <begin position="6"/>
        <end position="40"/>
    </location>
</feature>
<reference evidence="2 3" key="1">
    <citation type="submission" date="2021-03" db="EMBL/GenBank/DDBJ databases">
        <title>Genomic Encyclopedia of Type Strains, Phase IV (KMG-IV): sequencing the most valuable type-strain genomes for metagenomic binning, comparative biology and taxonomic classification.</title>
        <authorList>
            <person name="Goeker M."/>
        </authorList>
    </citation>
    <scope>NUCLEOTIDE SEQUENCE [LARGE SCALE GENOMIC DNA]</scope>
    <source>
        <strain evidence="2 3">DSM 101953</strain>
    </source>
</reference>
<name>A0ABS4NJ00_9BACL</name>
<dbReference type="RefSeq" id="WP_209868455.1">
    <property type="nucleotide sequence ID" value="NZ_JAGGLV010000001.1"/>
</dbReference>
<accession>A0ABS4NJ00</accession>
<dbReference type="Proteomes" id="UP000773462">
    <property type="component" value="Unassembled WGS sequence"/>
</dbReference>
<protein>
    <submittedName>
        <fullName evidence="2">Transposase-like protein</fullName>
    </submittedName>
</protein>
<keyword evidence="3" id="KW-1185">Reference proteome</keyword>
<gene>
    <name evidence="2" type="ORF">J2Z70_000150</name>
</gene>
<evidence type="ECO:0000313" key="3">
    <source>
        <dbReference type="Proteomes" id="UP000773462"/>
    </source>
</evidence>
<keyword evidence="1" id="KW-0175">Coiled coil</keyword>
<evidence type="ECO:0000313" key="2">
    <source>
        <dbReference type="EMBL" id="MBP2110011.1"/>
    </source>
</evidence>
<evidence type="ECO:0000256" key="1">
    <source>
        <dbReference type="SAM" id="Coils"/>
    </source>
</evidence>
<comment type="caution">
    <text evidence="2">The sequence shown here is derived from an EMBL/GenBank/DDBJ whole genome shotgun (WGS) entry which is preliminary data.</text>
</comment>
<dbReference type="EMBL" id="JAGGLV010000001">
    <property type="protein sequence ID" value="MBP2110011.1"/>
    <property type="molecule type" value="Genomic_DNA"/>
</dbReference>
<organism evidence="2 3">
    <name type="scientific">Paenibacillus silagei</name>
    <dbReference type="NCBI Taxonomy" id="1670801"/>
    <lineage>
        <taxon>Bacteria</taxon>
        <taxon>Bacillati</taxon>
        <taxon>Bacillota</taxon>
        <taxon>Bacilli</taxon>
        <taxon>Bacillales</taxon>
        <taxon>Paenibacillaceae</taxon>
        <taxon>Paenibacillus</taxon>
    </lineage>
</organism>
<sequence length="49" mass="5943">MSGKDQEADQDKLRELERKLKERNRQLAEMEEELVILKKAKEYFDKFGK</sequence>
<proteinExistence type="predicted"/>